<dbReference type="Gene3D" id="1.10.10.410">
    <property type="match status" value="1"/>
</dbReference>
<dbReference type="PANTHER" id="PTHR11659:SF0">
    <property type="entry name" value="GLUTAMYL-TRNA(GLN) AMIDOTRANSFERASE SUBUNIT B, MITOCHONDRIAL"/>
    <property type="match status" value="1"/>
</dbReference>
<dbReference type="InterPro" id="IPR006075">
    <property type="entry name" value="Asn/Gln-tRNA_Trfase_suB/E_cat"/>
</dbReference>
<evidence type="ECO:0000256" key="10">
    <source>
        <dbReference type="HAMAP-Rule" id="MF_00121"/>
    </source>
</evidence>
<dbReference type="EMBL" id="JAEKNS010000032">
    <property type="protein sequence ID" value="MBJ7593691.1"/>
    <property type="molecule type" value="Genomic_DNA"/>
</dbReference>
<keyword evidence="6 10" id="KW-0648">Protein biosynthesis</keyword>
<reference evidence="13 14" key="1">
    <citation type="journal article" date="2017" name="Nature">
        <title>Atmospheric trace gases support primary production in Antarctic desert surface soil.</title>
        <authorList>
            <person name="Ji M."/>
            <person name="Greening C."/>
            <person name="Vanwonterghem I."/>
            <person name="Carere C.R."/>
            <person name="Bay S.K."/>
            <person name="Steen J.A."/>
            <person name="Montgomery K."/>
            <person name="Lines T."/>
            <person name="Beardall J."/>
            <person name="van Dorst J."/>
            <person name="Snape I."/>
            <person name="Stott M.B."/>
            <person name="Hugenholtz P."/>
            <person name="Ferrari B.C."/>
        </authorList>
    </citation>
    <scope>NUCLEOTIDE SEQUENCE [LARGE SCALE GENOMIC DNA]</scope>
    <source>
        <strain evidence="13">RRmetagenome_bin12</strain>
    </source>
</reference>
<dbReference type="SUPFAM" id="SSF55931">
    <property type="entry name" value="Glutamine synthetase/guanido kinase"/>
    <property type="match status" value="1"/>
</dbReference>
<dbReference type="Proteomes" id="UP000248724">
    <property type="component" value="Unassembled WGS sequence"/>
</dbReference>
<evidence type="ECO:0000313" key="13">
    <source>
        <dbReference type="EMBL" id="PZR78555.1"/>
    </source>
</evidence>
<protein>
    <recommendedName>
        <fullName evidence="10">Aspartyl/glutamyl-tRNA(Asn/Gln) amidotransferase subunit B</fullName>
        <shortName evidence="10">Asp/Glu-ADT subunit B</shortName>
        <ecNumber evidence="10">6.3.5.-</ecNumber>
    </recommendedName>
</protein>
<evidence type="ECO:0000256" key="6">
    <source>
        <dbReference type="ARBA" id="ARBA00022917"/>
    </source>
</evidence>
<comment type="catalytic activity">
    <reaction evidence="9 10">
        <text>L-glutamyl-tRNA(Gln) + L-glutamine + ATP + H2O = L-glutaminyl-tRNA(Gln) + L-glutamate + ADP + phosphate + H(+)</text>
        <dbReference type="Rhea" id="RHEA:17521"/>
        <dbReference type="Rhea" id="RHEA-COMP:9681"/>
        <dbReference type="Rhea" id="RHEA-COMP:9684"/>
        <dbReference type="ChEBI" id="CHEBI:15377"/>
        <dbReference type="ChEBI" id="CHEBI:15378"/>
        <dbReference type="ChEBI" id="CHEBI:29985"/>
        <dbReference type="ChEBI" id="CHEBI:30616"/>
        <dbReference type="ChEBI" id="CHEBI:43474"/>
        <dbReference type="ChEBI" id="CHEBI:58359"/>
        <dbReference type="ChEBI" id="CHEBI:78520"/>
        <dbReference type="ChEBI" id="CHEBI:78521"/>
        <dbReference type="ChEBI" id="CHEBI:456216"/>
    </reaction>
</comment>
<dbReference type="InterPro" id="IPR004413">
    <property type="entry name" value="GatB"/>
</dbReference>
<reference evidence="13" key="2">
    <citation type="submission" date="2018-05" db="EMBL/GenBank/DDBJ databases">
        <authorList>
            <person name="Ferrari B."/>
        </authorList>
    </citation>
    <scope>NUCLEOTIDE SEQUENCE</scope>
    <source>
        <strain evidence="13">RRmetagenome_bin12</strain>
    </source>
</reference>
<comment type="subunit">
    <text evidence="2 10">Heterotrimer of A, B and C subunits.</text>
</comment>
<proteinExistence type="inferred from homology"/>
<dbReference type="InterPro" id="IPR023168">
    <property type="entry name" value="GatB_Yqey_C_2"/>
</dbReference>
<evidence type="ECO:0000256" key="8">
    <source>
        <dbReference type="ARBA" id="ARBA00047380"/>
    </source>
</evidence>
<dbReference type="InterPro" id="IPR017959">
    <property type="entry name" value="Asn/Gln-tRNA_amidoTrfase_suB/E"/>
</dbReference>
<evidence type="ECO:0000256" key="9">
    <source>
        <dbReference type="ARBA" id="ARBA00047913"/>
    </source>
</evidence>
<name>A0A2W5Z6T7_9BACT</name>
<dbReference type="SUPFAM" id="SSF89095">
    <property type="entry name" value="GatB/YqeY motif"/>
    <property type="match status" value="1"/>
</dbReference>
<dbReference type="GO" id="GO:0006412">
    <property type="term" value="P:translation"/>
    <property type="evidence" value="ECO:0007669"/>
    <property type="project" value="UniProtKB-UniRule"/>
</dbReference>
<dbReference type="GO" id="GO:0070681">
    <property type="term" value="P:glutaminyl-tRNAGln biosynthesis via transamidation"/>
    <property type="evidence" value="ECO:0007669"/>
    <property type="project" value="TreeGrafter"/>
</dbReference>
<dbReference type="AlphaFoldDB" id="A0A2W5Z6T7"/>
<reference evidence="12 15" key="3">
    <citation type="submission" date="2020-10" db="EMBL/GenBank/DDBJ databases">
        <title>Ca. Dormibacterota MAGs.</title>
        <authorList>
            <person name="Montgomery K."/>
        </authorList>
    </citation>
    <scope>NUCLEOTIDE SEQUENCE [LARGE SCALE GENOMIC DNA]</scope>
    <source>
        <strain evidence="12">SC8812_S17_18</strain>
    </source>
</reference>
<dbReference type="NCBIfam" id="NF004014">
    <property type="entry name" value="PRK05477.1-4"/>
    <property type="match status" value="1"/>
</dbReference>
<evidence type="ECO:0000256" key="5">
    <source>
        <dbReference type="ARBA" id="ARBA00022840"/>
    </source>
</evidence>
<dbReference type="Gene3D" id="1.10.150.380">
    <property type="entry name" value="GatB domain, N-terminal subdomain"/>
    <property type="match status" value="1"/>
</dbReference>
<accession>A0A934N2K1</accession>
<dbReference type="InterPro" id="IPR018027">
    <property type="entry name" value="Asn/Gln_amidotransferase"/>
</dbReference>
<dbReference type="Proteomes" id="UP000606991">
    <property type="component" value="Unassembled WGS sequence"/>
</dbReference>
<dbReference type="EMBL" id="QHBU01000256">
    <property type="protein sequence ID" value="PZR78555.1"/>
    <property type="molecule type" value="Genomic_DNA"/>
</dbReference>
<dbReference type="Pfam" id="PF02637">
    <property type="entry name" value="GatB_Yqey"/>
    <property type="match status" value="1"/>
</dbReference>
<evidence type="ECO:0000256" key="2">
    <source>
        <dbReference type="ARBA" id="ARBA00011123"/>
    </source>
</evidence>
<comment type="similarity">
    <text evidence="1 10">Belongs to the GatB/GatE family. GatB subfamily.</text>
</comment>
<evidence type="ECO:0000256" key="4">
    <source>
        <dbReference type="ARBA" id="ARBA00022741"/>
    </source>
</evidence>
<keyword evidence="3 10" id="KW-0436">Ligase</keyword>
<dbReference type="EC" id="6.3.5.-" evidence="10"/>
<dbReference type="Pfam" id="PF02934">
    <property type="entry name" value="GatB_N"/>
    <property type="match status" value="1"/>
</dbReference>
<dbReference type="PANTHER" id="PTHR11659">
    <property type="entry name" value="GLUTAMYL-TRNA GLN AMIDOTRANSFERASE SUBUNIT B MITOCHONDRIAL AND PROKARYOTIC PET112-RELATED"/>
    <property type="match status" value="1"/>
</dbReference>
<dbReference type="HAMAP" id="MF_00121">
    <property type="entry name" value="GatB"/>
    <property type="match status" value="1"/>
</dbReference>
<evidence type="ECO:0000313" key="15">
    <source>
        <dbReference type="Proteomes" id="UP000606991"/>
    </source>
</evidence>
<dbReference type="GO" id="GO:0005524">
    <property type="term" value="F:ATP binding"/>
    <property type="evidence" value="ECO:0007669"/>
    <property type="project" value="UniProtKB-KW"/>
</dbReference>
<dbReference type="InterPro" id="IPR003789">
    <property type="entry name" value="Asn/Gln_tRNA_amidoTrase-B-like"/>
</dbReference>
<evidence type="ECO:0000313" key="14">
    <source>
        <dbReference type="Proteomes" id="UP000248724"/>
    </source>
</evidence>
<feature type="domain" description="Asn/Gln amidotransferase" evidence="11">
    <location>
        <begin position="341"/>
        <end position="488"/>
    </location>
</feature>
<dbReference type="InterPro" id="IPR042114">
    <property type="entry name" value="GatB_C_1"/>
</dbReference>
<accession>A0A2W5Z6T7</accession>
<keyword evidence="4 10" id="KW-0547">Nucleotide-binding</keyword>
<organism evidence="13 14">
    <name type="scientific">Candidatus Aeolococcus gillhamiae</name>
    <dbReference type="NCBI Taxonomy" id="3127015"/>
    <lineage>
        <taxon>Bacteria</taxon>
        <taxon>Bacillati</taxon>
        <taxon>Candidatus Dormiibacterota</taxon>
        <taxon>Candidatus Dormibacteria</taxon>
        <taxon>Candidatus Aeolococcales</taxon>
        <taxon>Candidatus Aeolococcaceae</taxon>
        <taxon>Candidatus Aeolococcus</taxon>
    </lineage>
</organism>
<sequence length="490" mass="53256">MQARSGAVDTGYEAVIGLEVHAQLLTRSKMFCVCSADYTAAAPNSHTCPVCLGLPGALPVMNRQAVEMTVRTALALNCEIPPFTKFDRKNYFYPDLPKGYQISQYDLPLSQNGHLEFMVDGQRTRCGITRVHLEEDTGTMHHAGDVLQEALSSLVDLNRCGVPLMEIVGEPDLRSADAAREYLVRLRQILTYIGVNDGNLEQGSLRCDANVSIRRVGETQLGTKVEVKNMNSFRAVHRAIAFEIERQRKVLEEGGKLVQETRGWVETRGATVSQRSKEMAHDYRYFPEPDLPPLQLDRDLVERIRVAIPELPEARAVRFSEQYGLSAYDAAVITTTRADADTYEDLVRAGASAKVAANWLTGDVAALANLHRVPLAGSGLGIAGLTELLKLVEAATINGSTAKDLLAELYLDGGDPAALVAERGLAQVGDAAELGALITEVIDANPKACDDFRSGREAALQSLVGAVMKATRGRADARLVTTLLRERLAG</sequence>
<evidence type="ECO:0000259" key="11">
    <source>
        <dbReference type="SMART" id="SM00845"/>
    </source>
</evidence>
<dbReference type="InterPro" id="IPR014746">
    <property type="entry name" value="Gln_synth/guanido_kin_cat_dom"/>
</dbReference>
<dbReference type="NCBIfam" id="NF004012">
    <property type="entry name" value="PRK05477.1-2"/>
    <property type="match status" value="1"/>
</dbReference>
<gene>
    <name evidence="10 12" type="primary">gatB</name>
    <name evidence="13" type="ORF">DLM65_12875</name>
    <name evidence="12" type="ORF">JF886_02325</name>
</gene>
<comment type="caution">
    <text evidence="13">The sequence shown here is derived from an EMBL/GenBank/DDBJ whole genome shotgun (WGS) entry which is preliminary data.</text>
</comment>
<comment type="catalytic activity">
    <reaction evidence="8 10">
        <text>L-aspartyl-tRNA(Asn) + L-glutamine + ATP + H2O = L-asparaginyl-tRNA(Asn) + L-glutamate + ADP + phosphate + 2 H(+)</text>
        <dbReference type="Rhea" id="RHEA:14513"/>
        <dbReference type="Rhea" id="RHEA-COMP:9674"/>
        <dbReference type="Rhea" id="RHEA-COMP:9677"/>
        <dbReference type="ChEBI" id="CHEBI:15377"/>
        <dbReference type="ChEBI" id="CHEBI:15378"/>
        <dbReference type="ChEBI" id="CHEBI:29985"/>
        <dbReference type="ChEBI" id="CHEBI:30616"/>
        <dbReference type="ChEBI" id="CHEBI:43474"/>
        <dbReference type="ChEBI" id="CHEBI:58359"/>
        <dbReference type="ChEBI" id="CHEBI:78515"/>
        <dbReference type="ChEBI" id="CHEBI:78516"/>
        <dbReference type="ChEBI" id="CHEBI:456216"/>
    </reaction>
</comment>
<dbReference type="SMART" id="SM00845">
    <property type="entry name" value="GatB_Yqey"/>
    <property type="match status" value="1"/>
</dbReference>
<keyword evidence="5 10" id="KW-0067">ATP-binding</keyword>
<dbReference type="NCBIfam" id="TIGR00133">
    <property type="entry name" value="gatB"/>
    <property type="match status" value="1"/>
</dbReference>
<evidence type="ECO:0000256" key="7">
    <source>
        <dbReference type="ARBA" id="ARBA00024799"/>
    </source>
</evidence>
<evidence type="ECO:0000313" key="12">
    <source>
        <dbReference type="EMBL" id="MBJ7593691.1"/>
    </source>
</evidence>
<dbReference type="GO" id="GO:0050567">
    <property type="term" value="F:glutaminyl-tRNA synthase (glutamine-hydrolyzing) activity"/>
    <property type="evidence" value="ECO:0007669"/>
    <property type="project" value="UniProtKB-UniRule"/>
</dbReference>
<evidence type="ECO:0000256" key="3">
    <source>
        <dbReference type="ARBA" id="ARBA00022598"/>
    </source>
</evidence>
<dbReference type="FunFam" id="1.10.10.410:FF:000001">
    <property type="entry name" value="Aspartyl/glutamyl-tRNA(Asn/Gln) amidotransferase subunit B"/>
    <property type="match status" value="1"/>
</dbReference>
<comment type="function">
    <text evidence="7 10">Allows the formation of correctly charged Asn-tRNA(Asn) or Gln-tRNA(Gln) through the transamidation of misacylated Asp-tRNA(Asn) or Glu-tRNA(Gln) in organisms which lack either or both of asparaginyl-tRNA or glutaminyl-tRNA synthetases. The reaction takes place in the presence of glutamine and ATP through an activated phospho-Asp-tRNA(Asn) or phospho-Glu-tRNA(Gln).</text>
</comment>
<evidence type="ECO:0000256" key="1">
    <source>
        <dbReference type="ARBA" id="ARBA00005306"/>
    </source>
</evidence>